<dbReference type="AlphaFoldDB" id="A0A139AAY9"/>
<proteinExistence type="predicted"/>
<reference evidence="2 3" key="1">
    <citation type="journal article" date="2015" name="Genome Biol. Evol.">
        <title>Phylogenomic analyses indicate that early fungi evolved digesting cell walls of algal ancestors of land plants.</title>
        <authorList>
            <person name="Chang Y."/>
            <person name="Wang S."/>
            <person name="Sekimoto S."/>
            <person name="Aerts A.L."/>
            <person name="Choi C."/>
            <person name="Clum A."/>
            <person name="LaButti K.M."/>
            <person name="Lindquist E.A."/>
            <person name="Yee Ngan C."/>
            <person name="Ohm R.A."/>
            <person name="Salamov A.A."/>
            <person name="Grigoriev I.V."/>
            <person name="Spatafora J.W."/>
            <person name="Berbee M.L."/>
        </authorList>
    </citation>
    <scope>NUCLEOTIDE SEQUENCE [LARGE SCALE GENOMIC DNA]</scope>
    <source>
        <strain evidence="2 3">JEL478</strain>
    </source>
</reference>
<dbReference type="InterPro" id="IPR041018">
    <property type="entry name" value="ADPRTs_Tse2"/>
</dbReference>
<sequence>MKRYTQLPMTLFWIQPCLPVRVRDRATQESLGRTSYTELNGFSVRPYGLRMAGILRDFPGTPRMYRFHGGMTLPDGLCVWRERRSHWSIHVTRDLPLDEFDERLTMLLESVPSQTVQEFWNEIESG</sequence>
<evidence type="ECO:0000313" key="3">
    <source>
        <dbReference type="Proteomes" id="UP000070544"/>
    </source>
</evidence>
<accession>A0A139AAY9</accession>
<keyword evidence="3" id="KW-1185">Reference proteome</keyword>
<gene>
    <name evidence="2" type="ORF">M427DRAFT_136145</name>
</gene>
<dbReference type="OrthoDB" id="10266325at2759"/>
<evidence type="ECO:0000259" key="1">
    <source>
        <dbReference type="Pfam" id="PF18648"/>
    </source>
</evidence>
<dbReference type="Pfam" id="PF18648">
    <property type="entry name" value="ADPRTs_Tse2"/>
    <property type="match status" value="1"/>
</dbReference>
<dbReference type="EMBL" id="KQ965773">
    <property type="protein sequence ID" value="KXS13834.1"/>
    <property type="molecule type" value="Genomic_DNA"/>
</dbReference>
<name>A0A139AAY9_GONPJ</name>
<feature type="domain" description="Tse2 ADP-ribosyltransferase toxin" evidence="1">
    <location>
        <begin position="34"/>
        <end position="120"/>
    </location>
</feature>
<evidence type="ECO:0000313" key="2">
    <source>
        <dbReference type="EMBL" id="KXS13834.1"/>
    </source>
</evidence>
<protein>
    <recommendedName>
        <fullName evidence="1">Tse2 ADP-ribosyltransferase toxin domain-containing protein</fullName>
    </recommendedName>
</protein>
<dbReference type="Proteomes" id="UP000070544">
    <property type="component" value="Unassembled WGS sequence"/>
</dbReference>
<organism evidence="2 3">
    <name type="scientific">Gonapodya prolifera (strain JEL478)</name>
    <name type="common">Monoblepharis prolifera</name>
    <dbReference type="NCBI Taxonomy" id="1344416"/>
    <lineage>
        <taxon>Eukaryota</taxon>
        <taxon>Fungi</taxon>
        <taxon>Fungi incertae sedis</taxon>
        <taxon>Chytridiomycota</taxon>
        <taxon>Chytridiomycota incertae sedis</taxon>
        <taxon>Monoblepharidomycetes</taxon>
        <taxon>Monoblepharidales</taxon>
        <taxon>Gonapodyaceae</taxon>
        <taxon>Gonapodya</taxon>
    </lineage>
</organism>